<dbReference type="GO" id="GO:0016757">
    <property type="term" value="F:glycosyltransferase activity"/>
    <property type="evidence" value="ECO:0007669"/>
    <property type="project" value="UniProtKB-KW"/>
</dbReference>
<keyword evidence="13" id="KW-1185">Reference proteome</keyword>
<evidence type="ECO:0000256" key="8">
    <source>
        <dbReference type="ARBA" id="ARBA00038120"/>
    </source>
</evidence>
<dbReference type="eggNOG" id="COG1215">
    <property type="taxonomic scope" value="Bacteria"/>
</dbReference>
<evidence type="ECO:0000256" key="4">
    <source>
        <dbReference type="ARBA" id="ARBA00022679"/>
    </source>
</evidence>
<proteinExistence type="inferred from homology"/>
<dbReference type="Pfam" id="PF00535">
    <property type="entry name" value="Glycos_transf_2"/>
    <property type="match status" value="1"/>
</dbReference>
<evidence type="ECO:0000256" key="1">
    <source>
        <dbReference type="ARBA" id="ARBA00004236"/>
    </source>
</evidence>
<comment type="similarity">
    <text evidence="8">Belongs to the glycosyltransferase 2 family. CrtQ subfamily.</text>
</comment>
<keyword evidence="2" id="KW-1003">Cell membrane</keyword>
<dbReference type="SUPFAM" id="SSF53448">
    <property type="entry name" value="Nucleotide-diphospho-sugar transferases"/>
    <property type="match status" value="1"/>
</dbReference>
<dbReference type="EMBL" id="BAFE01000003">
    <property type="protein sequence ID" value="GAB47023.1"/>
    <property type="molecule type" value="Genomic_DNA"/>
</dbReference>
<keyword evidence="3" id="KW-0328">Glycosyltransferase</keyword>
<reference evidence="12 13" key="1">
    <citation type="submission" date="2012-02" db="EMBL/GenBank/DDBJ databases">
        <title>Whole genome shotgun sequence of Mobilicoccus pelagius NBRC 104925.</title>
        <authorList>
            <person name="Yoshida Y."/>
            <person name="Hosoyama A."/>
            <person name="Tsuchikane K."/>
            <person name="Katsumata H."/>
            <person name="Yamazaki S."/>
            <person name="Fujita N."/>
        </authorList>
    </citation>
    <scope>NUCLEOTIDE SEQUENCE [LARGE SCALE GENOMIC DNA]</scope>
    <source>
        <strain evidence="12 13">NBRC 104925</strain>
    </source>
</reference>
<evidence type="ECO:0000256" key="2">
    <source>
        <dbReference type="ARBA" id="ARBA00022475"/>
    </source>
</evidence>
<dbReference type="RefSeq" id="WP_009480921.1">
    <property type="nucleotide sequence ID" value="NZ_BAFE01000003.1"/>
</dbReference>
<dbReference type="AlphaFoldDB" id="H5UMR5"/>
<comment type="function">
    <text evidence="6">Catalyzes the glycosylation of 4,4'-diaponeurosporenoate, i.e. the esterification of glucose at the C1'' position with the carboxyl group of 4,4'-diaponeurosporenic acid, to form glycosyl-4,4'-diaponeurosporenoate. This is a step in the biosynthesis of staphyloxanthin, an orange pigment present in most staphylococci strains.</text>
</comment>
<organism evidence="12 13">
    <name type="scientific">Mobilicoccus pelagius NBRC 104925</name>
    <dbReference type="NCBI Taxonomy" id="1089455"/>
    <lineage>
        <taxon>Bacteria</taxon>
        <taxon>Bacillati</taxon>
        <taxon>Actinomycetota</taxon>
        <taxon>Actinomycetes</taxon>
        <taxon>Micrococcales</taxon>
        <taxon>Dermatophilaceae</taxon>
        <taxon>Mobilicoccus</taxon>
    </lineage>
</organism>
<keyword evidence="4" id="KW-0808">Transferase</keyword>
<dbReference type="Gene3D" id="3.90.550.10">
    <property type="entry name" value="Spore Coat Polysaccharide Biosynthesis Protein SpsA, Chain A"/>
    <property type="match status" value="1"/>
</dbReference>
<accession>H5UMR5</accession>
<evidence type="ECO:0000313" key="13">
    <source>
        <dbReference type="Proteomes" id="UP000004367"/>
    </source>
</evidence>
<comment type="pathway">
    <text evidence="7">Carotenoid biosynthesis; staphyloxanthin biosynthesis; staphyloxanthin from farnesyl diphosphate: step 4/5.</text>
</comment>
<evidence type="ECO:0000256" key="9">
    <source>
        <dbReference type="ARBA" id="ARBA00040345"/>
    </source>
</evidence>
<gene>
    <name evidence="12" type="ORF">MOPEL_003_00460</name>
</gene>
<dbReference type="STRING" id="1089455.MOPEL_003_00460"/>
<feature type="region of interest" description="Disordered" evidence="10">
    <location>
        <begin position="268"/>
        <end position="292"/>
    </location>
</feature>
<evidence type="ECO:0000256" key="5">
    <source>
        <dbReference type="ARBA" id="ARBA00023136"/>
    </source>
</evidence>
<sequence length="292" mass="31919">MKQFCDASVVVPAYNEERVIAACLESLAPYTQEGSHPRLEVVVAANGCHDRTVEIAREYDVEVLDIPTGSKSLALNAGDAAATALPRIYLDADIVLSNEAIPALVEALSGPEPLVAAPHVQFDLRGASWPVRAYYRVFREIPYVTDGLVGLGVYAVSAAGRARFDRFPDVHADDLFIQRLFAPHERLTTAGTFTVTTPRTLRSLIDVRVRVARGNTTLADTDADRFAATTGSTGRALLDLLRRRPTELPSVLVFLAVTLTARRRAARPAREAAAWERDESSRLTPRRKDPSS</sequence>
<evidence type="ECO:0000259" key="11">
    <source>
        <dbReference type="Pfam" id="PF00535"/>
    </source>
</evidence>
<evidence type="ECO:0000256" key="10">
    <source>
        <dbReference type="SAM" id="MobiDB-lite"/>
    </source>
</evidence>
<dbReference type="PANTHER" id="PTHR43646:SF2">
    <property type="entry name" value="GLYCOSYLTRANSFERASE 2-LIKE DOMAIN-CONTAINING PROTEIN"/>
    <property type="match status" value="1"/>
</dbReference>
<evidence type="ECO:0000256" key="3">
    <source>
        <dbReference type="ARBA" id="ARBA00022676"/>
    </source>
</evidence>
<feature type="domain" description="Glycosyltransferase 2-like" evidence="11">
    <location>
        <begin position="8"/>
        <end position="142"/>
    </location>
</feature>
<dbReference type="PANTHER" id="PTHR43646">
    <property type="entry name" value="GLYCOSYLTRANSFERASE"/>
    <property type="match status" value="1"/>
</dbReference>
<evidence type="ECO:0000256" key="7">
    <source>
        <dbReference type="ARBA" id="ARBA00037904"/>
    </source>
</evidence>
<evidence type="ECO:0000256" key="6">
    <source>
        <dbReference type="ARBA" id="ARBA00037281"/>
    </source>
</evidence>
<comment type="caution">
    <text evidence="12">The sequence shown here is derived from an EMBL/GenBank/DDBJ whole genome shotgun (WGS) entry which is preliminary data.</text>
</comment>
<protein>
    <recommendedName>
        <fullName evidence="9">4,4'-diaponeurosporenoate glycosyltransferase</fullName>
    </recommendedName>
</protein>
<comment type="subcellular location">
    <subcellularLocation>
        <location evidence="1">Cell membrane</location>
    </subcellularLocation>
</comment>
<evidence type="ECO:0000313" key="12">
    <source>
        <dbReference type="EMBL" id="GAB47023.1"/>
    </source>
</evidence>
<name>H5UMR5_9MICO</name>
<keyword evidence="5" id="KW-0472">Membrane</keyword>
<dbReference type="Proteomes" id="UP000004367">
    <property type="component" value="Unassembled WGS sequence"/>
</dbReference>
<dbReference type="GO" id="GO:0005886">
    <property type="term" value="C:plasma membrane"/>
    <property type="evidence" value="ECO:0007669"/>
    <property type="project" value="UniProtKB-SubCell"/>
</dbReference>
<dbReference type="InterPro" id="IPR001173">
    <property type="entry name" value="Glyco_trans_2-like"/>
</dbReference>
<dbReference type="OrthoDB" id="9771846at2"/>
<dbReference type="InterPro" id="IPR029044">
    <property type="entry name" value="Nucleotide-diphossugar_trans"/>
</dbReference>